<dbReference type="GO" id="GO:0004029">
    <property type="term" value="F:aldehyde dehydrogenase (NAD+) activity"/>
    <property type="evidence" value="ECO:0007669"/>
    <property type="project" value="TreeGrafter"/>
</dbReference>
<sequence length="513" mass="57677">ISVRMERQAVQRAREAFQSGRTRPLEFRLQQLHALQRMITEKETEIATALKQDINRSQYDTPLLELIGIENEIKLAIDRMAQWAAPRPVEKNVLTISDEVYIQPEPLGVVLIIGAWNYPWALTLLPLVGAIAAGNAAVVKPSELSEYSSLLLRALLSRYLDKELYPVVTGGVAETQDLLRLRFDHVFFTGGSTTGKLVMEAAAQHLTPVTLELGGKSPCYIDKDCEIRVACRRITWGKFVNCGQTCIAPDYILCEPSIQSQVVDCIRLTLLEFYGADPKCSPDYGRIINQRHFNRIMSLMEGYTPVVGGQSDSSQCYIAPTVLKDVPPHSRLMQEEIFGPVLPIVTVSDMDDAIRFVNEREKPLALYIFCNDKKAVKRMIEETTSGGVTVNDVMMHYTLSSLPFGGVGHSGMGRYHGKHTFDQLSHQRACLIRSLKMESVNLARYPPQDRRRARRSRMALKSPLIDMSKRTLIWAISATVIGFGLLVALVVILLIAAGLNCTCWYWRGFYNYF</sequence>
<dbReference type="InterPro" id="IPR012394">
    <property type="entry name" value="Aldehyde_DH_NAD(P)"/>
</dbReference>
<dbReference type="SUPFAM" id="SSF53720">
    <property type="entry name" value="ALDH-like"/>
    <property type="match status" value="1"/>
</dbReference>
<feature type="transmembrane region" description="Helical" evidence="8">
    <location>
        <begin position="472"/>
        <end position="497"/>
    </location>
</feature>
<keyword evidence="8" id="KW-0812">Transmembrane</keyword>
<evidence type="ECO:0000256" key="2">
    <source>
        <dbReference type="ARBA" id="ARBA00023002"/>
    </source>
</evidence>
<feature type="domain" description="Aldehyde dehydrogenase" evidence="9">
    <location>
        <begin position="8"/>
        <end position="427"/>
    </location>
</feature>
<dbReference type="Proteomes" id="UP000265120">
    <property type="component" value="Chromosome 4"/>
</dbReference>
<accession>A0A3P8UV91</accession>
<dbReference type="Pfam" id="PF00171">
    <property type="entry name" value="Aldedh"/>
    <property type="match status" value="1"/>
</dbReference>
<reference evidence="10" key="2">
    <citation type="submission" date="2025-08" db="UniProtKB">
        <authorList>
            <consortium name="Ensembl"/>
        </authorList>
    </citation>
    <scope>IDENTIFICATION</scope>
</reference>
<name>A0A3P8UV91_CYNSE</name>
<evidence type="ECO:0000313" key="11">
    <source>
        <dbReference type="Proteomes" id="UP000265120"/>
    </source>
</evidence>
<dbReference type="Ensembl" id="ENSCSET00000004698.1">
    <property type="protein sequence ID" value="ENSCSEP00000004641.1"/>
    <property type="gene ID" value="ENSCSEG00000002950.1"/>
</dbReference>
<keyword evidence="11" id="KW-1185">Reference proteome</keyword>
<dbReference type="Gene3D" id="3.40.605.10">
    <property type="entry name" value="Aldehyde Dehydrogenase, Chain A, domain 1"/>
    <property type="match status" value="1"/>
</dbReference>
<dbReference type="InterPro" id="IPR015590">
    <property type="entry name" value="Aldehyde_DH_dom"/>
</dbReference>
<evidence type="ECO:0000256" key="7">
    <source>
        <dbReference type="RuleBase" id="RU003345"/>
    </source>
</evidence>
<reference evidence="10" key="3">
    <citation type="submission" date="2025-09" db="UniProtKB">
        <authorList>
            <consortium name="Ensembl"/>
        </authorList>
    </citation>
    <scope>IDENTIFICATION</scope>
</reference>
<dbReference type="GO" id="GO:0005737">
    <property type="term" value="C:cytoplasm"/>
    <property type="evidence" value="ECO:0007669"/>
    <property type="project" value="TreeGrafter"/>
</dbReference>
<dbReference type="PANTHER" id="PTHR43570:SF22">
    <property type="entry name" value="ALDEHYDE DEHYDROGENASE"/>
    <property type="match status" value="1"/>
</dbReference>
<evidence type="ECO:0000313" key="10">
    <source>
        <dbReference type="Ensembl" id="ENSCSEP00000004641.1"/>
    </source>
</evidence>
<feature type="active site" evidence="5 6">
    <location>
        <position position="212"/>
    </location>
</feature>
<dbReference type="PIRSF" id="PIRSF036492">
    <property type="entry name" value="ALDH"/>
    <property type="match status" value="1"/>
</dbReference>
<dbReference type="InParanoid" id="A0A3P8UV91"/>
<protein>
    <recommendedName>
        <fullName evidence="4">Aldehyde dehydrogenase</fullName>
    </recommendedName>
</protein>
<dbReference type="InterPro" id="IPR016163">
    <property type="entry name" value="Ald_DH_C"/>
</dbReference>
<dbReference type="GO" id="GO:0042593">
    <property type="term" value="P:glucose homeostasis"/>
    <property type="evidence" value="ECO:0007669"/>
    <property type="project" value="Ensembl"/>
</dbReference>
<comment type="similarity">
    <text evidence="1 4 7">Belongs to the aldehyde dehydrogenase family.</text>
</comment>
<dbReference type="STRING" id="244447.ENSCSEP00000004641"/>
<proteinExistence type="inferred from homology"/>
<evidence type="ECO:0000256" key="3">
    <source>
        <dbReference type="ARBA" id="ARBA00023027"/>
    </source>
</evidence>
<evidence type="ECO:0000259" key="9">
    <source>
        <dbReference type="Pfam" id="PF00171"/>
    </source>
</evidence>
<evidence type="ECO:0000256" key="6">
    <source>
        <dbReference type="PROSITE-ProRule" id="PRU10007"/>
    </source>
</evidence>
<dbReference type="InterPro" id="IPR016161">
    <property type="entry name" value="Ald_DH/histidinol_DH"/>
</dbReference>
<evidence type="ECO:0000256" key="5">
    <source>
        <dbReference type="PIRSR" id="PIRSR036492-1"/>
    </source>
</evidence>
<dbReference type="InterPro" id="IPR016160">
    <property type="entry name" value="Ald_DH_CS_CYS"/>
</dbReference>
<evidence type="ECO:0000256" key="8">
    <source>
        <dbReference type="SAM" id="Phobius"/>
    </source>
</evidence>
<keyword evidence="8" id="KW-0472">Membrane</keyword>
<evidence type="ECO:0000256" key="4">
    <source>
        <dbReference type="PIRNR" id="PIRNR036492"/>
    </source>
</evidence>
<dbReference type="GO" id="GO:0006081">
    <property type="term" value="P:aldehyde metabolic process"/>
    <property type="evidence" value="ECO:0007669"/>
    <property type="project" value="InterPro"/>
</dbReference>
<dbReference type="AlphaFoldDB" id="A0A3P8UV91"/>
<dbReference type="InterPro" id="IPR016162">
    <property type="entry name" value="Ald_DH_N"/>
</dbReference>
<dbReference type="InterPro" id="IPR029510">
    <property type="entry name" value="Ald_DH_CS_GLU"/>
</dbReference>
<keyword evidence="8" id="KW-1133">Transmembrane helix</keyword>
<reference evidence="10 11" key="1">
    <citation type="journal article" date="2014" name="Nat. Genet.">
        <title>Whole-genome sequence of a flatfish provides insights into ZW sex chromosome evolution and adaptation to a benthic lifestyle.</title>
        <authorList>
            <person name="Chen S."/>
            <person name="Zhang G."/>
            <person name="Shao C."/>
            <person name="Huang Q."/>
            <person name="Liu G."/>
            <person name="Zhang P."/>
            <person name="Song W."/>
            <person name="An N."/>
            <person name="Chalopin D."/>
            <person name="Volff J.N."/>
            <person name="Hong Y."/>
            <person name="Li Q."/>
            <person name="Sha Z."/>
            <person name="Zhou H."/>
            <person name="Xie M."/>
            <person name="Yu Q."/>
            <person name="Liu Y."/>
            <person name="Xiang H."/>
            <person name="Wang N."/>
            <person name="Wu K."/>
            <person name="Yang C."/>
            <person name="Zhou Q."/>
            <person name="Liao X."/>
            <person name="Yang L."/>
            <person name="Hu Q."/>
            <person name="Zhang J."/>
            <person name="Meng L."/>
            <person name="Jin L."/>
            <person name="Tian Y."/>
            <person name="Lian J."/>
            <person name="Yang J."/>
            <person name="Miao G."/>
            <person name="Liu S."/>
            <person name="Liang Z."/>
            <person name="Yan F."/>
            <person name="Li Y."/>
            <person name="Sun B."/>
            <person name="Zhang H."/>
            <person name="Zhang J."/>
            <person name="Zhu Y."/>
            <person name="Du M."/>
            <person name="Zhao Y."/>
            <person name="Schartl M."/>
            <person name="Tang Q."/>
            <person name="Wang J."/>
        </authorList>
    </citation>
    <scope>NUCLEOTIDE SEQUENCE</scope>
</reference>
<keyword evidence="2 4" id="KW-0560">Oxidoreductase</keyword>
<organism evidence="10 11">
    <name type="scientific">Cynoglossus semilaevis</name>
    <name type="common">Tongue sole</name>
    <dbReference type="NCBI Taxonomy" id="244447"/>
    <lineage>
        <taxon>Eukaryota</taxon>
        <taxon>Metazoa</taxon>
        <taxon>Chordata</taxon>
        <taxon>Craniata</taxon>
        <taxon>Vertebrata</taxon>
        <taxon>Euteleostomi</taxon>
        <taxon>Actinopterygii</taxon>
        <taxon>Neopterygii</taxon>
        <taxon>Teleostei</taxon>
        <taxon>Neoteleostei</taxon>
        <taxon>Acanthomorphata</taxon>
        <taxon>Carangaria</taxon>
        <taxon>Pleuronectiformes</taxon>
        <taxon>Pleuronectoidei</taxon>
        <taxon>Cynoglossidae</taxon>
        <taxon>Cynoglossinae</taxon>
        <taxon>Cynoglossus</taxon>
    </lineage>
</organism>
<dbReference type="FunFam" id="3.40.605.10:FF:000004">
    <property type="entry name" value="Aldehyde dehydrogenase"/>
    <property type="match status" value="1"/>
</dbReference>
<dbReference type="PROSITE" id="PS00070">
    <property type="entry name" value="ALDEHYDE_DEHYDR_CYS"/>
    <property type="match status" value="1"/>
</dbReference>
<keyword evidence="3" id="KW-0520">NAD</keyword>
<evidence type="ECO:0000256" key="1">
    <source>
        <dbReference type="ARBA" id="ARBA00009986"/>
    </source>
</evidence>
<dbReference type="Gene3D" id="3.40.309.10">
    <property type="entry name" value="Aldehyde Dehydrogenase, Chain A, domain 2"/>
    <property type="match status" value="1"/>
</dbReference>
<dbReference type="GeneTree" id="ENSGT00940000157944"/>
<dbReference type="GO" id="GO:0004028">
    <property type="term" value="F:3-chloroallyl aldehyde dehydrogenase activity"/>
    <property type="evidence" value="ECO:0007669"/>
    <property type="project" value="TreeGrafter"/>
</dbReference>
<dbReference type="PANTHER" id="PTHR43570">
    <property type="entry name" value="ALDEHYDE DEHYDROGENASE"/>
    <property type="match status" value="1"/>
</dbReference>
<dbReference type="PROSITE" id="PS00687">
    <property type="entry name" value="ALDEHYDE_DEHYDR_GLU"/>
    <property type="match status" value="1"/>
</dbReference>
<feature type="active site" evidence="5">
    <location>
        <position position="246"/>
    </location>
</feature>
<dbReference type="FunFam" id="3.40.309.10:FF:000003">
    <property type="entry name" value="Aldehyde dehydrogenase"/>
    <property type="match status" value="1"/>
</dbReference>